<reference evidence="1 2" key="1">
    <citation type="submission" date="2014-11" db="EMBL/GenBank/DDBJ databases">
        <title>Symbiosis island explosion on the genome of extra-slow-growing strains of soybean bradyrhizobia with massive insertion sequences.</title>
        <authorList>
            <person name="Iida T."/>
            <person name="Minamisawa K."/>
        </authorList>
    </citation>
    <scope>NUCLEOTIDE SEQUENCE [LARGE SCALE GENOMIC DNA]</scope>
    <source>
        <strain evidence="1 2">NK6</strain>
    </source>
</reference>
<gene>
    <name evidence="1" type="ORF">NK6_4028</name>
</gene>
<dbReference type="Proteomes" id="UP000063308">
    <property type="component" value="Chromosome"/>
</dbReference>
<dbReference type="AlphaFoldDB" id="A0A0E4BPV7"/>
<evidence type="ECO:0000313" key="1">
    <source>
        <dbReference type="EMBL" id="BAR57198.1"/>
    </source>
</evidence>
<organism evidence="1 2">
    <name type="scientific">Bradyrhizobium diazoefficiens</name>
    <dbReference type="NCBI Taxonomy" id="1355477"/>
    <lineage>
        <taxon>Bacteria</taxon>
        <taxon>Pseudomonadati</taxon>
        <taxon>Pseudomonadota</taxon>
        <taxon>Alphaproteobacteria</taxon>
        <taxon>Hyphomicrobiales</taxon>
        <taxon>Nitrobacteraceae</taxon>
        <taxon>Bradyrhizobium</taxon>
    </lineage>
</organism>
<sequence>MLSQSTVEVIRPLMQSLREDGLLVPCKAAQLSWETTAAVLESRFATGAMKPADLARAQGHYARMTPENARRTLRFWQVRAS</sequence>
<proteinExistence type="predicted"/>
<dbReference type="Pfam" id="PF10098">
    <property type="entry name" value="DUF2336"/>
    <property type="match status" value="1"/>
</dbReference>
<protein>
    <submittedName>
        <fullName evidence="1">Uncharacterized protein</fullName>
    </submittedName>
</protein>
<dbReference type="InterPro" id="IPR019285">
    <property type="entry name" value="DUF2336"/>
</dbReference>
<evidence type="ECO:0000313" key="2">
    <source>
        <dbReference type="Proteomes" id="UP000063308"/>
    </source>
</evidence>
<accession>A0A0E4BPV7</accession>
<name>A0A0E4BPV7_9BRAD</name>
<dbReference type="EMBL" id="AP014685">
    <property type="protein sequence ID" value="BAR57198.1"/>
    <property type="molecule type" value="Genomic_DNA"/>
</dbReference>